<dbReference type="InterPro" id="IPR002938">
    <property type="entry name" value="FAD-bd"/>
</dbReference>
<evidence type="ECO:0000256" key="1">
    <source>
        <dbReference type="ARBA" id="ARBA00023002"/>
    </source>
</evidence>
<dbReference type="PRINTS" id="PR00420">
    <property type="entry name" value="RNGMNOXGNASE"/>
</dbReference>
<dbReference type="GO" id="GO:0004497">
    <property type="term" value="F:monooxygenase activity"/>
    <property type="evidence" value="ECO:0007669"/>
    <property type="project" value="UniProtKB-KW"/>
</dbReference>
<dbReference type="PANTHER" id="PTHR13789:SF309">
    <property type="entry name" value="PUTATIVE (AFU_ORTHOLOGUE AFUA_6G14510)-RELATED"/>
    <property type="match status" value="1"/>
</dbReference>
<dbReference type="InterPro" id="IPR036188">
    <property type="entry name" value="FAD/NAD-bd_sf"/>
</dbReference>
<gene>
    <name evidence="4" type="ORF">JT362_33230</name>
</gene>
<accession>A0ABT2JJC6</accession>
<name>A0ABT2JJC6_9PSEU</name>
<proteinExistence type="predicted"/>
<feature type="domain" description="FAD-binding" evidence="3">
    <location>
        <begin position="5"/>
        <end position="332"/>
    </location>
</feature>
<organism evidence="4 5">
    <name type="scientific">Actinophytocola gossypii</name>
    <dbReference type="NCBI Taxonomy" id="2812003"/>
    <lineage>
        <taxon>Bacteria</taxon>
        <taxon>Bacillati</taxon>
        <taxon>Actinomycetota</taxon>
        <taxon>Actinomycetes</taxon>
        <taxon>Pseudonocardiales</taxon>
        <taxon>Pseudonocardiaceae</taxon>
    </lineage>
</organism>
<dbReference type="Gene3D" id="3.50.50.60">
    <property type="entry name" value="FAD/NAD(P)-binding domain"/>
    <property type="match status" value="1"/>
</dbReference>
<reference evidence="4 5" key="1">
    <citation type="submission" date="2021-02" db="EMBL/GenBank/DDBJ databases">
        <title>Actinophytocola xerophila sp. nov., isolated from soil of cotton cropping field.</title>
        <authorList>
            <person name="Huang R."/>
            <person name="Chen X."/>
            <person name="Ge X."/>
            <person name="Liu W."/>
        </authorList>
    </citation>
    <scope>NUCLEOTIDE SEQUENCE [LARGE SCALE GENOMIC DNA]</scope>
    <source>
        <strain evidence="4 5">S1-96</strain>
    </source>
</reference>
<keyword evidence="5" id="KW-1185">Reference proteome</keyword>
<protein>
    <submittedName>
        <fullName evidence="4">FAD-dependent monooxygenase</fullName>
    </submittedName>
</protein>
<keyword evidence="2 4" id="KW-0503">Monooxygenase</keyword>
<sequence>MTRTAVVVGGGIGGLAVAGGLIRNGWEVRVLERAEEFTEVGAAISLWPNAFRALETVGALDRLEAPGLPHTGGLRDWRGTWLARLDGLDEVEEATRAAVVAHRAELLDALLAGIPAESRLPGTAVHGVRLDGDRAVVEHDGGELPADLVVGADGVRSAVRRSVFPDAAPPRYAGSTAWRFVLPWQRDLAGGESWGAGSVFGAFPMPGGRVYCYATAKLPPGGRAPDSELAELRRRFHDWHDPIPDLLAAVEPEWVLRNDIHHLPPLPSYVRGRVVLLGDAAHAMTPNLGQGGCQALEDAATLSVLAGATDLDVALRRYDALRRPRTQTIAKRALLGNTAVSLSSRPACAARNTLVRLLPTSLFVRALTGTFDWRPPGVIS</sequence>
<dbReference type="Proteomes" id="UP001156441">
    <property type="component" value="Unassembled WGS sequence"/>
</dbReference>
<dbReference type="RefSeq" id="WP_260195911.1">
    <property type="nucleotide sequence ID" value="NZ_JAFFZE010000031.1"/>
</dbReference>
<dbReference type="InterPro" id="IPR050493">
    <property type="entry name" value="FAD-dep_Monooxygenase_BioMet"/>
</dbReference>
<comment type="caution">
    <text evidence="4">The sequence shown here is derived from an EMBL/GenBank/DDBJ whole genome shotgun (WGS) entry which is preliminary data.</text>
</comment>
<evidence type="ECO:0000313" key="4">
    <source>
        <dbReference type="EMBL" id="MCT2587984.1"/>
    </source>
</evidence>
<evidence type="ECO:0000313" key="5">
    <source>
        <dbReference type="Proteomes" id="UP001156441"/>
    </source>
</evidence>
<dbReference type="SUPFAM" id="SSF51905">
    <property type="entry name" value="FAD/NAD(P)-binding domain"/>
    <property type="match status" value="1"/>
</dbReference>
<keyword evidence="1" id="KW-0560">Oxidoreductase</keyword>
<evidence type="ECO:0000256" key="2">
    <source>
        <dbReference type="ARBA" id="ARBA00023033"/>
    </source>
</evidence>
<evidence type="ECO:0000259" key="3">
    <source>
        <dbReference type="Pfam" id="PF01494"/>
    </source>
</evidence>
<dbReference type="EMBL" id="JAFFZE010000031">
    <property type="protein sequence ID" value="MCT2587984.1"/>
    <property type="molecule type" value="Genomic_DNA"/>
</dbReference>
<dbReference type="Pfam" id="PF01494">
    <property type="entry name" value="FAD_binding_3"/>
    <property type="match status" value="1"/>
</dbReference>
<dbReference type="PANTHER" id="PTHR13789">
    <property type="entry name" value="MONOOXYGENASE"/>
    <property type="match status" value="1"/>
</dbReference>